<gene>
    <name evidence="8" type="ORF">PU560_07510</name>
</gene>
<dbReference type="Proteomes" id="UP001165561">
    <property type="component" value="Unassembled WGS sequence"/>
</dbReference>
<feature type="transmembrane region" description="Helical" evidence="6">
    <location>
        <begin position="244"/>
        <end position="262"/>
    </location>
</feature>
<feature type="transmembrane region" description="Helical" evidence="6">
    <location>
        <begin position="194"/>
        <end position="214"/>
    </location>
</feature>
<evidence type="ECO:0000313" key="9">
    <source>
        <dbReference type="Proteomes" id="UP001165561"/>
    </source>
</evidence>
<evidence type="ECO:0000256" key="4">
    <source>
        <dbReference type="ARBA" id="ARBA00022989"/>
    </source>
</evidence>
<keyword evidence="5 6" id="KW-0472">Membrane</keyword>
<evidence type="ECO:0000256" key="5">
    <source>
        <dbReference type="ARBA" id="ARBA00023136"/>
    </source>
</evidence>
<evidence type="ECO:0000256" key="3">
    <source>
        <dbReference type="ARBA" id="ARBA00022692"/>
    </source>
</evidence>
<dbReference type="PANTHER" id="PTHR30294:SF38">
    <property type="entry name" value="TRANSPORT PERMEASE PROTEIN"/>
    <property type="match status" value="1"/>
</dbReference>
<accession>A0ABT5TW73</accession>
<sequence length="387" mass="40275">MRAPLAIAGVELRRFLRDRSNIFFVFLFPLLLVLVIGAQFGGGGGQGSVTVSGSASALRGAVVQQLEDRDLSVVLLEPQDAREQLARGRADVGLFLDGSDADDYTARRPVELATVPAGQQGAQVTMEQVRAAVTEVAIEQGQLLALESAGVPAEEARAALETGSSAVDPPRLAVVDVDEVSQELSGLGQFDLGAAGQMLLFVFLISAAGSTTLIQARHLGVLGRTLSAPVSAGQALTGQALGRFTIAMFQGAYIMLATAVLFDVSWGNLWLSLLVLAVFSAVAAGAAMLIGSLVDNDGAASGLGIGLGLVLAALGGSMLPLELFPDTLRTVAHVTPHAWAYDAFAQIQRHEGTLVDILLPLSVLVGMAAVLLTLGTWTLRRSLVRAM</sequence>
<keyword evidence="3 6" id="KW-0812">Transmembrane</keyword>
<organism evidence="8 9">
    <name type="scientific">Georgenia halotolerans</name>
    <dbReference type="NCBI Taxonomy" id="3028317"/>
    <lineage>
        <taxon>Bacteria</taxon>
        <taxon>Bacillati</taxon>
        <taxon>Actinomycetota</taxon>
        <taxon>Actinomycetes</taxon>
        <taxon>Micrococcales</taxon>
        <taxon>Bogoriellaceae</taxon>
        <taxon>Georgenia</taxon>
    </lineage>
</organism>
<feature type="transmembrane region" description="Helical" evidence="6">
    <location>
        <begin position="268"/>
        <end position="290"/>
    </location>
</feature>
<comment type="caution">
    <text evidence="8">The sequence shown here is derived from an EMBL/GenBank/DDBJ whole genome shotgun (WGS) entry which is preliminary data.</text>
</comment>
<evidence type="ECO:0000313" key="8">
    <source>
        <dbReference type="EMBL" id="MDD9206314.1"/>
    </source>
</evidence>
<keyword evidence="2" id="KW-1003">Cell membrane</keyword>
<evidence type="ECO:0000256" key="2">
    <source>
        <dbReference type="ARBA" id="ARBA00022475"/>
    </source>
</evidence>
<keyword evidence="4 6" id="KW-1133">Transmembrane helix</keyword>
<evidence type="ECO:0000259" key="7">
    <source>
        <dbReference type="Pfam" id="PF12698"/>
    </source>
</evidence>
<name>A0ABT5TW73_9MICO</name>
<feature type="transmembrane region" description="Helical" evidence="6">
    <location>
        <begin position="302"/>
        <end position="321"/>
    </location>
</feature>
<dbReference type="InterPro" id="IPR051449">
    <property type="entry name" value="ABC-2_transporter_component"/>
</dbReference>
<feature type="domain" description="ABC-2 type transporter transmembrane" evidence="7">
    <location>
        <begin position="22"/>
        <end position="376"/>
    </location>
</feature>
<proteinExistence type="predicted"/>
<dbReference type="InterPro" id="IPR013525">
    <property type="entry name" value="ABC2_TM"/>
</dbReference>
<dbReference type="PANTHER" id="PTHR30294">
    <property type="entry name" value="MEMBRANE COMPONENT OF ABC TRANSPORTER YHHJ-RELATED"/>
    <property type="match status" value="1"/>
</dbReference>
<evidence type="ECO:0000256" key="1">
    <source>
        <dbReference type="ARBA" id="ARBA00004651"/>
    </source>
</evidence>
<dbReference type="EMBL" id="JARACI010000846">
    <property type="protein sequence ID" value="MDD9206314.1"/>
    <property type="molecule type" value="Genomic_DNA"/>
</dbReference>
<protein>
    <submittedName>
        <fullName evidence="8">ABC transporter permease</fullName>
    </submittedName>
</protein>
<comment type="subcellular location">
    <subcellularLocation>
        <location evidence="1">Cell membrane</location>
        <topology evidence="1">Multi-pass membrane protein</topology>
    </subcellularLocation>
</comment>
<keyword evidence="9" id="KW-1185">Reference proteome</keyword>
<feature type="transmembrane region" description="Helical" evidence="6">
    <location>
        <begin position="21"/>
        <end position="40"/>
    </location>
</feature>
<reference evidence="8" key="1">
    <citation type="submission" date="2023-02" db="EMBL/GenBank/DDBJ databases">
        <title>Georgenia sp.10Sc9-8, isolated from a soil sample collected from the Taklamakan desert.</title>
        <authorList>
            <person name="Liu S."/>
        </authorList>
    </citation>
    <scope>NUCLEOTIDE SEQUENCE</scope>
    <source>
        <strain evidence="8">10Sc9-8</strain>
    </source>
</reference>
<dbReference type="Pfam" id="PF12698">
    <property type="entry name" value="ABC2_membrane_3"/>
    <property type="match status" value="1"/>
</dbReference>
<evidence type="ECO:0000256" key="6">
    <source>
        <dbReference type="SAM" id="Phobius"/>
    </source>
</evidence>
<feature type="transmembrane region" description="Helical" evidence="6">
    <location>
        <begin position="357"/>
        <end position="379"/>
    </location>
</feature>